<organism evidence="1 2">
    <name type="scientific">Undibacterium danionis</name>
    <dbReference type="NCBI Taxonomy" id="1812100"/>
    <lineage>
        <taxon>Bacteria</taxon>
        <taxon>Pseudomonadati</taxon>
        <taxon>Pseudomonadota</taxon>
        <taxon>Betaproteobacteria</taxon>
        <taxon>Burkholderiales</taxon>
        <taxon>Oxalobacteraceae</taxon>
        <taxon>Undibacterium</taxon>
    </lineage>
</organism>
<accession>A0ABV6ICW3</accession>
<evidence type="ECO:0000313" key="1">
    <source>
        <dbReference type="EMBL" id="MFC0349335.1"/>
    </source>
</evidence>
<dbReference type="EMBL" id="JBHLXJ010000007">
    <property type="protein sequence ID" value="MFC0349335.1"/>
    <property type="molecule type" value="Genomic_DNA"/>
</dbReference>
<dbReference type="RefSeq" id="WP_390210878.1">
    <property type="nucleotide sequence ID" value="NZ_JBHLXJ010000007.1"/>
</dbReference>
<evidence type="ECO:0000313" key="2">
    <source>
        <dbReference type="Proteomes" id="UP001589844"/>
    </source>
</evidence>
<name>A0ABV6ICW3_9BURK</name>
<comment type="caution">
    <text evidence="1">The sequence shown here is derived from an EMBL/GenBank/DDBJ whole genome shotgun (WGS) entry which is preliminary data.</text>
</comment>
<proteinExistence type="predicted"/>
<reference evidence="1 2" key="1">
    <citation type="submission" date="2024-09" db="EMBL/GenBank/DDBJ databases">
        <authorList>
            <person name="Sun Q."/>
            <person name="Mori K."/>
        </authorList>
    </citation>
    <scope>NUCLEOTIDE SEQUENCE [LARGE SCALE GENOMIC DNA]</scope>
    <source>
        <strain evidence="1 2">CCM 8677</strain>
    </source>
</reference>
<sequence length="61" mass="6876">MDEVRSTLATSDVFVVYLFGLDGCLVVVPKQGLDGCLVVVPKQVIWFQAWNQQLSGWLLRH</sequence>
<keyword evidence="2" id="KW-1185">Reference proteome</keyword>
<protein>
    <submittedName>
        <fullName evidence="1">Uncharacterized protein</fullName>
    </submittedName>
</protein>
<gene>
    <name evidence="1" type="ORF">ACFFJH_05920</name>
</gene>
<dbReference type="Proteomes" id="UP001589844">
    <property type="component" value="Unassembled WGS sequence"/>
</dbReference>